<keyword evidence="3" id="KW-1185">Reference proteome</keyword>
<reference evidence="2 3" key="1">
    <citation type="journal article" date="2018" name="Biotechnol. Biofuels">
        <title>Integrative visual omics of the white-rot fungus Polyporus brumalis exposes the biotechnological potential of its oxidative enzymes for delignifying raw plant biomass.</title>
        <authorList>
            <person name="Miyauchi S."/>
            <person name="Rancon A."/>
            <person name="Drula E."/>
            <person name="Hage H."/>
            <person name="Chaduli D."/>
            <person name="Favel A."/>
            <person name="Grisel S."/>
            <person name="Henrissat B."/>
            <person name="Herpoel-Gimbert I."/>
            <person name="Ruiz-Duenas F.J."/>
            <person name="Chevret D."/>
            <person name="Hainaut M."/>
            <person name="Lin J."/>
            <person name="Wang M."/>
            <person name="Pangilinan J."/>
            <person name="Lipzen A."/>
            <person name="Lesage-Meessen L."/>
            <person name="Navarro D."/>
            <person name="Riley R."/>
            <person name="Grigoriev I.V."/>
            <person name="Zhou S."/>
            <person name="Raouche S."/>
            <person name="Rosso M.N."/>
        </authorList>
    </citation>
    <scope>NUCLEOTIDE SEQUENCE [LARGE SCALE GENOMIC DNA]</scope>
    <source>
        <strain evidence="2 3">BRFM 1820</strain>
    </source>
</reference>
<evidence type="ECO:0000313" key="3">
    <source>
        <dbReference type="Proteomes" id="UP000256964"/>
    </source>
</evidence>
<evidence type="ECO:0000313" key="2">
    <source>
        <dbReference type="EMBL" id="RDX49691.1"/>
    </source>
</evidence>
<gene>
    <name evidence="2" type="ORF">OH76DRAFT_506804</name>
</gene>
<dbReference type="EMBL" id="KZ857403">
    <property type="protein sequence ID" value="RDX49691.1"/>
    <property type="molecule type" value="Genomic_DNA"/>
</dbReference>
<dbReference type="Proteomes" id="UP000256964">
    <property type="component" value="Unassembled WGS sequence"/>
</dbReference>
<protein>
    <submittedName>
        <fullName evidence="2">Uncharacterized protein</fullName>
    </submittedName>
</protein>
<dbReference type="AlphaFoldDB" id="A0A371DAY4"/>
<organism evidence="2 3">
    <name type="scientific">Lentinus brumalis</name>
    <dbReference type="NCBI Taxonomy" id="2498619"/>
    <lineage>
        <taxon>Eukaryota</taxon>
        <taxon>Fungi</taxon>
        <taxon>Dikarya</taxon>
        <taxon>Basidiomycota</taxon>
        <taxon>Agaricomycotina</taxon>
        <taxon>Agaricomycetes</taxon>
        <taxon>Polyporales</taxon>
        <taxon>Polyporaceae</taxon>
        <taxon>Lentinus</taxon>
    </lineage>
</organism>
<proteinExistence type="predicted"/>
<accession>A0A371DAY4</accession>
<sequence>MDSVPPPFRRPLSVPRARTVLRPAPPARPHPPMFSRILPSYSYLLPAVPLPLFVRHIPTRPMHLLQLLELIDPEVLSPFPLHVRTALALCSLSLQLRSPTDIPSLAHGSHRS</sequence>
<name>A0A371DAY4_9APHY</name>
<evidence type="ECO:0000256" key="1">
    <source>
        <dbReference type="SAM" id="MobiDB-lite"/>
    </source>
</evidence>
<feature type="region of interest" description="Disordered" evidence="1">
    <location>
        <begin position="1"/>
        <end position="30"/>
    </location>
</feature>